<name>A0A0D2PLL6_HYPSF</name>
<sequence>MIAIRRSSQSVSSSSHTSGSSPRLDPNIFARLDTHFLEKAEEERLFQEIAAERAAAHIAGLALDDADAAADKPMLSIAEFRLAFGEDWQLSQFCYSDKSTNSLAAHLHAEEERLFQEIAAERAAAHIAGLALDDADAAADKPMLSIAEFRLAFGEDWQLSQFCYSDKSTNSLAAHLHVLCTPAMQTKVLLAGWGRTIGALVRII</sequence>
<dbReference type="EMBL" id="KN817563">
    <property type="protein sequence ID" value="KJA20815.1"/>
    <property type="molecule type" value="Genomic_DNA"/>
</dbReference>
<evidence type="ECO:0000313" key="2">
    <source>
        <dbReference type="EMBL" id="KJA20815.1"/>
    </source>
</evidence>
<accession>A0A0D2PLL6</accession>
<keyword evidence="3" id="KW-1185">Reference proteome</keyword>
<gene>
    <name evidence="2" type="ORF">HYPSUDRAFT_203415</name>
</gene>
<dbReference type="AlphaFoldDB" id="A0A0D2PLL6"/>
<protein>
    <submittedName>
        <fullName evidence="2">Uncharacterized protein</fullName>
    </submittedName>
</protein>
<evidence type="ECO:0000313" key="3">
    <source>
        <dbReference type="Proteomes" id="UP000054270"/>
    </source>
</evidence>
<feature type="region of interest" description="Disordered" evidence="1">
    <location>
        <begin position="1"/>
        <end position="26"/>
    </location>
</feature>
<dbReference type="Proteomes" id="UP000054270">
    <property type="component" value="Unassembled WGS sequence"/>
</dbReference>
<proteinExistence type="predicted"/>
<evidence type="ECO:0000256" key="1">
    <source>
        <dbReference type="SAM" id="MobiDB-lite"/>
    </source>
</evidence>
<dbReference type="OrthoDB" id="206354at2759"/>
<reference evidence="3" key="1">
    <citation type="submission" date="2014-04" db="EMBL/GenBank/DDBJ databases">
        <title>Evolutionary Origins and Diversification of the Mycorrhizal Mutualists.</title>
        <authorList>
            <consortium name="DOE Joint Genome Institute"/>
            <consortium name="Mycorrhizal Genomics Consortium"/>
            <person name="Kohler A."/>
            <person name="Kuo A."/>
            <person name="Nagy L.G."/>
            <person name="Floudas D."/>
            <person name="Copeland A."/>
            <person name="Barry K.W."/>
            <person name="Cichocki N."/>
            <person name="Veneault-Fourrey C."/>
            <person name="LaButti K."/>
            <person name="Lindquist E.A."/>
            <person name="Lipzen A."/>
            <person name="Lundell T."/>
            <person name="Morin E."/>
            <person name="Murat C."/>
            <person name="Riley R."/>
            <person name="Ohm R."/>
            <person name="Sun H."/>
            <person name="Tunlid A."/>
            <person name="Henrissat B."/>
            <person name="Grigoriev I.V."/>
            <person name="Hibbett D.S."/>
            <person name="Martin F."/>
        </authorList>
    </citation>
    <scope>NUCLEOTIDE SEQUENCE [LARGE SCALE GENOMIC DNA]</scope>
    <source>
        <strain evidence="3">FD-334 SS-4</strain>
    </source>
</reference>
<organism evidence="2 3">
    <name type="scientific">Hypholoma sublateritium (strain FD-334 SS-4)</name>
    <dbReference type="NCBI Taxonomy" id="945553"/>
    <lineage>
        <taxon>Eukaryota</taxon>
        <taxon>Fungi</taxon>
        <taxon>Dikarya</taxon>
        <taxon>Basidiomycota</taxon>
        <taxon>Agaricomycotina</taxon>
        <taxon>Agaricomycetes</taxon>
        <taxon>Agaricomycetidae</taxon>
        <taxon>Agaricales</taxon>
        <taxon>Agaricineae</taxon>
        <taxon>Strophariaceae</taxon>
        <taxon>Hypholoma</taxon>
    </lineage>
</organism>
<feature type="compositionally biased region" description="Low complexity" evidence="1">
    <location>
        <begin position="7"/>
        <end position="21"/>
    </location>
</feature>